<feature type="compositionally biased region" description="Acidic residues" evidence="3">
    <location>
        <begin position="156"/>
        <end position="193"/>
    </location>
</feature>
<evidence type="ECO:0000256" key="2">
    <source>
        <dbReference type="PROSITE-ProRule" id="PRU00504"/>
    </source>
</evidence>
<dbReference type="SUPFAM" id="SSF63829">
    <property type="entry name" value="Calcium-dependent phosphotriesterase"/>
    <property type="match status" value="1"/>
</dbReference>
<proteinExistence type="predicted"/>
<dbReference type="EnsemblMetazoa" id="Aqu2.1.32079_001">
    <property type="protein sequence ID" value="Aqu2.1.32079_001"/>
    <property type="gene ID" value="Aqu2.1.32079"/>
</dbReference>
<dbReference type="AlphaFoldDB" id="A0A1X7UX24"/>
<dbReference type="Gene3D" id="2.120.10.30">
    <property type="entry name" value="TolB, C-terminal domain"/>
    <property type="match status" value="1"/>
</dbReference>
<sequence length="754" mass="83773">MASLNSITSSVFSPMRPYVSQVSQVDEHTYDEVDSLTSFQTDSVELGETALYKKLPPAKPPPLSLTHNTNDDIRNRPKHPTPIKKEDSKKELLIEQALASMNPSPAPSEDLTYSYAASYDPHREYYSDEEDLLSSLPRQVPSTAHNAAKPTNEPTTESEEVLEEWEEDSKQEVEEEGEVSASDEEEEREEEDTPPLPIPTVAIEGVEIDTSNDNEDAPRNDDYDHIESEQTPPTAQSPQEQETVVPTPRCRRSRADSSPSTTSGEILYVSPNDPISPTAKESQYLALKEVQPQLKTLLPPPLPPPRKSIYSTPAVSPIAEYGYPDPHPLAGEGDQHTFTESYDTLLPADEPLYDDIEYIPMNEQQGSADAPPDEYTRPLDGVPFPVSYQPLTRSGPTGDDDGPTPYEAPDLQQPSPIRSIPATLPREMIIQPEQIIMASCMAESPNETVCLYDLCISSDGYMIFSDKTNCCLRCMLGTSQESKTITKHFKEGVQPRAVTFDNCNHRILMSSSQGLYQVKCSSHLSKMRESRLSKDMIPLSLACSTIPVAKNKSQSLMYVTLWPSNGESCAYRFNNNGQYQSRISSPDISNKKPHGIDYMREYLVVTCLRDGTLAKISHRGDSLWPETVDARRPGILVHPFGVTILPRSEYIAVTEAYGHRVSIFSDKGKLVLRLGEKGTDRGKFDTPRGIGVRLGKELVIVDCGNQRIQIFSLSSLNLPAFRTSSSLDYQTTQGYTPVGPVEAATYYKLPSARY</sequence>
<dbReference type="InParanoid" id="A0A1X7UX24"/>
<feature type="repeat" description="NHL" evidence="2">
    <location>
        <begin position="671"/>
        <end position="714"/>
    </location>
</feature>
<dbReference type="PROSITE" id="PS51125">
    <property type="entry name" value="NHL"/>
    <property type="match status" value="1"/>
</dbReference>
<dbReference type="GO" id="GO:0043161">
    <property type="term" value="P:proteasome-mediated ubiquitin-dependent protein catabolic process"/>
    <property type="evidence" value="ECO:0007669"/>
    <property type="project" value="TreeGrafter"/>
</dbReference>
<dbReference type="GO" id="GO:0061630">
    <property type="term" value="F:ubiquitin protein ligase activity"/>
    <property type="evidence" value="ECO:0007669"/>
    <property type="project" value="TreeGrafter"/>
</dbReference>
<dbReference type="InterPro" id="IPR050952">
    <property type="entry name" value="TRIM-NHL_E3_ligases"/>
</dbReference>
<name>A0A1X7UX24_AMPQE</name>
<feature type="compositionally biased region" description="Acidic residues" evidence="3">
    <location>
        <begin position="206"/>
        <end position="215"/>
    </location>
</feature>
<dbReference type="eggNOG" id="KOG2177">
    <property type="taxonomic scope" value="Eukaryota"/>
</dbReference>
<evidence type="ECO:0000256" key="3">
    <source>
        <dbReference type="SAM" id="MobiDB-lite"/>
    </source>
</evidence>
<dbReference type="PANTHER" id="PTHR24104">
    <property type="entry name" value="E3 UBIQUITIN-PROTEIN LIGASE NHLRC1-RELATED"/>
    <property type="match status" value="1"/>
</dbReference>
<evidence type="ECO:0000313" key="4">
    <source>
        <dbReference type="EnsemblMetazoa" id="Aqu2.1.32079_001"/>
    </source>
</evidence>
<dbReference type="PANTHER" id="PTHR24104:SF25">
    <property type="entry name" value="PROTEIN LIN-41"/>
    <property type="match status" value="1"/>
</dbReference>
<feature type="region of interest" description="Disordered" evidence="3">
    <location>
        <begin position="50"/>
        <end position="89"/>
    </location>
</feature>
<feature type="region of interest" description="Disordered" evidence="3">
    <location>
        <begin position="363"/>
        <end position="416"/>
    </location>
</feature>
<dbReference type="GO" id="GO:0008270">
    <property type="term" value="F:zinc ion binding"/>
    <property type="evidence" value="ECO:0007669"/>
    <property type="project" value="UniProtKB-KW"/>
</dbReference>
<feature type="region of interest" description="Disordered" evidence="3">
    <location>
        <begin position="126"/>
        <end position="275"/>
    </location>
</feature>
<feature type="compositionally biased region" description="Basic and acidic residues" evidence="3">
    <location>
        <begin position="216"/>
        <end position="228"/>
    </location>
</feature>
<organism evidence="4">
    <name type="scientific">Amphimedon queenslandica</name>
    <name type="common">Sponge</name>
    <dbReference type="NCBI Taxonomy" id="400682"/>
    <lineage>
        <taxon>Eukaryota</taxon>
        <taxon>Metazoa</taxon>
        <taxon>Porifera</taxon>
        <taxon>Demospongiae</taxon>
        <taxon>Heteroscleromorpha</taxon>
        <taxon>Haplosclerida</taxon>
        <taxon>Niphatidae</taxon>
        <taxon>Amphimedon</taxon>
    </lineage>
</organism>
<evidence type="ECO:0000256" key="1">
    <source>
        <dbReference type="ARBA" id="ARBA00022737"/>
    </source>
</evidence>
<accession>A0A1X7UX24</accession>
<dbReference type="InterPro" id="IPR011042">
    <property type="entry name" value="6-blade_b-propeller_TolB-like"/>
</dbReference>
<reference evidence="4" key="1">
    <citation type="submission" date="2017-05" db="UniProtKB">
        <authorList>
            <consortium name="EnsemblMetazoa"/>
        </authorList>
    </citation>
    <scope>IDENTIFICATION</scope>
</reference>
<keyword evidence="1" id="KW-0677">Repeat</keyword>
<feature type="compositionally biased region" description="Polar residues" evidence="3">
    <location>
        <begin position="136"/>
        <end position="145"/>
    </location>
</feature>
<dbReference type="InterPro" id="IPR001258">
    <property type="entry name" value="NHL_repeat"/>
</dbReference>
<feature type="compositionally biased region" description="Polar residues" evidence="3">
    <location>
        <begin position="229"/>
        <end position="244"/>
    </location>
</feature>
<protein>
    <submittedName>
        <fullName evidence="4">Uncharacterized protein</fullName>
    </submittedName>
</protein>
<dbReference type="GO" id="GO:0000209">
    <property type="term" value="P:protein polyubiquitination"/>
    <property type="evidence" value="ECO:0007669"/>
    <property type="project" value="TreeGrafter"/>
</dbReference>